<proteinExistence type="predicted"/>
<accession>A0A0A8Y9U4</accession>
<dbReference type="EMBL" id="GBRH01275760">
    <property type="protein sequence ID" value="JAD22135.1"/>
    <property type="molecule type" value="Transcribed_RNA"/>
</dbReference>
<protein>
    <submittedName>
        <fullName evidence="1">Uncharacterized protein</fullName>
    </submittedName>
</protein>
<dbReference type="AlphaFoldDB" id="A0A0A8Y9U4"/>
<evidence type="ECO:0000313" key="1">
    <source>
        <dbReference type="EMBL" id="JAD22135.1"/>
    </source>
</evidence>
<reference evidence="1" key="1">
    <citation type="submission" date="2014-09" db="EMBL/GenBank/DDBJ databases">
        <authorList>
            <person name="Magalhaes I.L.F."/>
            <person name="Oliveira U."/>
            <person name="Santos F.R."/>
            <person name="Vidigal T.H.D.A."/>
            <person name="Brescovit A.D."/>
            <person name="Santos A.J."/>
        </authorList>
    </citation>
    <scope>NUCLEOTIDE SEQUENCE</scope>
    <source>
        <tissue evidence="1">Shoot tissue taken approximately 20 cm above the soil surface</tissue>
    </source>
</reference>
<reference evidence="1" key="2">
    <citation type="journal article" date="2015" name="Data Brief">
        <title>Shoot transcriptome of the giant reed, Arundo donax.</title>
        <authorList>
            <person name="Barrero R.A."/>
            <person name="Guerrero F.D."/>
            <person name="Moolhuijzen P."/>
            <person name="Goolsby J.A."/>
            <person name="Tidwell J."/>
            <person name="Bellgard S.E."/>
            <person name="Bellgard M.I."/>
        </authorList>
    </citation>
    <scope>NUCLEOTIDE SEQUENCE</scope>
    <source>
        <tissue evidence="1">Shoot tissue taken approximately 20 cm above the soil surface</tissue>
    </source>
</reference>
<organism evidence="1">
    <name type="scientific">Arundo donax</name>
    <name type="common">Giant reed</name>
    <name type="synonym">Donax arundinaceus</name>
    <dbReference type="NCBI Taxonomy" id="35708"/>
    <lineage>
        <taxon>Eukaryota</taxon>
        <taxon>Viridiplantae</taxon>
        <taxon>Streptophyta</taxon>
        <taxon>Embryophyta</taxon>
        <taxon>Tracheophyta</taxon>
        <taxon>Spermatophyta</taxon>
        <taxon>Magnoliopsida</taxon>
        <taxon>Liliopsida</taxon>
        <taxon>Poales</taxon>
        <taxon>Poaceae</taxon>
        <taxon>PACMAD clade</taxon>
        <taxon>Arundinoideae</taxon>
        <taxon>Arundineae</taxon>
        <taxon>Arundo</taxon>
    </lineage>
</organism>
<sequence>MFKKMCIGYMTFSFTY</sequence>
<name>A0A0A8Y9U4_ARUDO</name>